<dbReference type="InterPro" id="IPR003660">
    <property type="entry name" value="HAMP_dom"/>
</dbReference>
<dbReference type="SMART" id="SM01358">
    <property type="entry name" value="HBM"/>
    <property type="match status" value="1"/>
</dbReference>
<dbReference type="PROSITE" id="PS51753">
    <property type="entry name" value="HBM"/>
    <property type="match status" value="1"/>
</dbReference>
<protein>
    <recommendedName>
        <fullName evidence="5">HAMP domain-containing protein</fullName>
    </recommendedName>
</protein>
<feature type="domain" description="HBM" evidence="3">
    <location>
        <begin position="49"/>
        <end position="290"/>
    </location>
</feature>
<dbReference type="AlphaFoldDB" id="A0A0F9C0J9"/>
<keyword evidence="1" id="KW-0812">Transmembrane</keyword>
<evidence type="ECO:0000259" key="2">
    <source>
        <dbReference type="PROSITE" id="PS50885"/>
    </source>
</evidence>
<dbReference type="GO" id="GO:0007165">
    <property type="term" value="P:signal transduction"/>
    <property type="evidence" value="ECO:0007669"/>
    <property type="project" value="InterPro"/>
</dbReference>
<name>A0A0F9C0J9_9ZZZZ</name>
<dbReference type="PROSITE" id="PS50885">
    <property type="entry name" value="HAMP"/>
    <property type="match status" value="1"/>
</dbReference>
<reference evidence="4" key="1">
    <citation type="journal article" date="2015" name="Nature">
        <title>Complex archaea that bridge the gap between prokaryotes and eukaryotes.</title>
        <authorList>
            <person name="Spang A."/>
            <person name="Saw J.H."/>
            <person name="Jorgensen S.L."/>
            <person name="Zaremba-Niedzwiedzka K."/>
            <person name="Martijn J."/>
            <person name="Lind A.E."/>
            <person name="van Eijk R."/>
            <person name="Schleper C."/>
            <person name="Guy L."/>
            <person name="Ettema T.J."/>
        </authorList>
    </citation>
    <scope>NUCLEOTIDE SEQUENCE</scope>
</reference>
<feature type="transmembrane region" description="Helical" evidence="1">
    <location>
        <begin position="14"/>
        <end position="34"/>
    </location>
</feature>
<organism evidence="4">
    <name type="scientific">marine sediment metagenome</name>
    <dbReference type="NCBI Taxonomy" id="412755"/>
    <lineage>
        <taxon>unclassified sequences</taxon>
        <taxon>metagenomes</taxon>
        <taxon>ecological metagenomes</taxon>
    </lineage>
</organism>
<sequence length="448" mass="50051">MLKFYKNASVMKKLLISPIVMTLMMTVIVVSIFINVTSVSSKIDDVVYDLAPDTDTAAKIMENIYAKRLQVKEYIKTSDDRSRQKFSEYAEQLNSLLSKAKQDIAAPERVMLLNEIISLNKQYDNAFFNIVVKDINKRNQVVSETLDKLGPLTEKTLSTVMINASRGSNLEASYNASQTLKHLLLARLYVFKYLDSNMDSSEQRVLSEIAETETWSKTLLDSLYEEEQLSLTRQVMQNMTQYKEGFEETVLAIKDRNKAITETLDVIGPQIAQNSSLLKNSVFEAMTLEGENAQTQLIKTEVVIIIVFLVSAIVGMFISFRLAKGLVNPINQINASIDQLAKGELTTRINLDSEDELGQLAKNFNRFVTELQQLVTEISSATERLSTAAEETSNITKETSENVFKQQNETSLVATAINEMTATVREVANNTEQASLAAAEGDDHAKSG</sequence>
<keyword evidence="1" id="KW-0472">Membrane</keyword>
<dbReference type="SMART" id="SM00304">
    <property type="entry name" value="HAMP"/>
    <property type="match status" value="2"/>
</dbReference>
<evidence type="ECO:0008006" key="5">
    <source>
        <dbReference type="Google" id="ProtNLM"/>
    </source>
</evidence>
<comment type="caution">
    <text evidence="4">The sequence shown here is derived from an EMBL/GenBank/DDBJ whole genome shotgun (WGS) entry which is preliminary data.</text>
</comment>
<evidence type="ECO:0000256" key="1">
    <source>
        <dbReference type="SAM" id="Phobius"/>
    </source>
</evidence>
<accession>A0A0F9C0J9</accession>
<dbReference type="PANTHER" id="PTHR32089">
    <property type="entry name" value="METHYL-ACCEPTING CHEMOTAXIS PROTEIN MCPB"/>
    <property type="match status" value="1"/>
</dbReference>
<feature type="domain" description="HAMP" evidence="2">
    <location>
        <begin position="324"/>
        <end position="376"/>
    </location>
</feature>
<evidence type="ECO:0000313" key="4">
    <source>
        <dbReference type="EMBL" id="KKL27695.1"/>
    </source>
</evidence>
<dbReference type="SUPFAM" id="SSF58104">
    <property type="entry name" value="Methyl-accepting chemotaxis protein (MCP) signaling domain"/>
    <property type="match status" value="1"/>
</dbReference>
<dbReference type="Pfam" id="PF00672">
    <property type="entry name" value="HAMP"/>
    <property type="match status" value="1"/>
</dbReference>
<dbReference type="GO" id="GO:0016020">
    <property type="term" value="C:membrane"/>
    <property type="evidence" value="ECO:0007669"/>
    <property type="project" value="InterPro"/>
</dbReference>
<feature type="transmembrane region" description="Helical" evidence="1">
    <location>
        <begin position="302"/>
        <end position="323"/>
    </location>
</feature>
<dbReference type="Gene3D" id="1.10.287.950">
    <property type="entry name" value="Methyl-accepting chemotaxis protein"/>
    <property type="match status" value="1"/>
</dbReference>
<dbReference type="InterPro" id="IPR032255">
    <property type="entry name" value="HBM"/>
</dbReference>
<dbReference type="EMBL" id="LAZR01035371">
    <property type="protein sequence ID" value="KKL27695.1"/>
    <property type="molecule type" value="Genomic_DNA"/>
</dbReference>
<feature type="non-terminal residue" evidence="4">
    <location>
        <position position="448"/>
    </location>
</feature>
<proteinExistence type="predicted"/>
<dbReference type="Gene3D" id="1.20.1440.210">
    <property type="match status" value="1"/>
</dbReference>
<dbReference type="CDD" id="cd06225">
    <property type="entry name" value="HAMP"/>
    <property type="match status" value="1"/>
</dbReference>
<keyword evidence="1" id="KW-1133">Transmembrane helix</keyword>
<evidence type="ECO:0000259" key="3">
    <source>
        <dbReference type="PROSITE" id="PS51753"/>
    </source>
</evidence>
<gene>
    <name evidence="4" type="ORF">LCGC14_2382580</name>
</gene>
<dbReference type="PANTHER" id="PTHR32089:SF112">
    <property type="entry name" value="LYSOZYME-LIKE PROTEIN-RELATED"/>
    <property type="match status" value="1"/>
</dbReference>